<evidence type="ECO:0000256" key="6">
    <source>
        <dbReference type="SAM" id="MobiDB-lite"/>
    </source>
</evidence>
<keyword evidence="4 5" id="KW-0238">DNA-binding</keyword>
<comment type="caution">
    <text evidence="8">The sequence shown here is derived from an EMBL/GenBank/DDBJ whole genome shotgun (WGS) entry which is preliminary data.</text>
</comment>
<feature type="domain" description="THAP-type" evidence="7">
    <location>
        <begin position="14"/>
        <end position="95"/>
    </location>
</feature>
<evidence type="ECO:0000256" key="1">
    <source>
        <dbReference type="ARBA" id="ARBA00022723"/>
    </source>
</evidence>
<dbReference type="AlphaFoldDB" id="A0A7J5XW65"/>
<gene>
    <name evidence="8" type="ORF">F7725_019075</name>
</gene>
<evidence type="ECO:0000256" key="4">
    <source>
        <dbReference type="ARBA" id="ARBA00023125"/>
    </source>
</evidence>
<feature type="region of interest" description="Disordered" evidence="6">
    <location>
        <begin position="102"/>
        <end position="151"/>
    </location>
</feature>
<evidence type="ECO:0000313" key="9">
    <source>
        <dbReference type="Proteomes" id="UP000518266"/>
    </source>
</evidence>
<proteinExistence type="predicted"/>
<feature type="compositionally biased region" description="Polar residues" evidence="6">
    <location>
        <begin position="121"/>
        <end position="130"/>
    </location>
</feature>
<dbReference type="InterPro" id="IPR027805">
    <property type="entry name" value="Transposase_HTH_dom"/>
</dbReference>
<dbReference type="SMART" id="SM00980">
    <property type="entry name" value="THAP"/>
    <property type="match status" value="1"/>
</dbReference>
<evidence type="ECO:0000256" key="2">
    <source>
        <dbReference type="ARBA" id="ARBA00022771"/>
    </source>
</evidence>
<keyword evidence="2 5" id="KW-0863">Zinc-finger</keyword>
<dbReference type="Pfam" id="PF05485">
    <property type="entry name" value="THAP"/>
    <property type="match status" value="1"/>
</dbReference>
<dbReference type="OrthoDB" id="6369483at2759"/>
<dbReference type="GO" id="GO:0003677">
    <property type="term" value="F:DNA binding"/>
    <property type="evidence" value="ECO:0007669"/>
    <property type="project" value="UniProtKB-UniRule"/>
</dbReference>
<dbReference type="PANTHER" id="PTHR23080">
    <property type="entry name" value="THAP DOMAIN PROTEIN"/>
    <property type="match status" value="1"/>
</dbReference>
<keyword evidence="3" id="KW-0862">Zinc</keyword>
<dbReference type="GO" id="GO:0008270">
    <property type="term" value="F:zinc ion binding"/>
    <property type="evidence" value="ECO:0007669"/>
    <property type="project" value="UniProtKB-KW"/>
</dbReference>
<dbReference type="Proteomes" id="UP000518266">
    <property type="component" value="Unassembled WGS sequence"/>
</dbReference>
<dbReference type="SUPFAM" id="SSF57716">
    <property type="entry name" value="Glucocorticoid receptor-like (DNA-binding domain)"/>
    <property type="match status" value="1"/>
</dbReference>
<evidence type="ECO:0000313" key="8">
    <source>
        <dbReference type="EMBL" id="KAF3840358.1"/>
    </source>
</evidence>
<accession>A0A7J5XW65</accession>
<feature type="region of interest" description="Disordered" evidence="6">
    <location>
        <begin position="315"/>
        <end position="337"/>
    </location>
</feature>
<keyword evidence="9" id="KW-1185">Reference proteome</keyword>
<dbReference type="PROSITE" id="PS50950">
    <property type="entry name" value="ZF_THAP"/>
    <property type="match status" value="1"/>
</dbReference>
<dbReference type="InterPro" id="IPR006612">
    <property type="entry name" value="THAP_Znf"/>
</dbReference>
<feature type="compositionally biased region" description="Acidic residues" evidence="6">
    <location>
        <begin position="131"/>
        <end position="143"/>
    </location>
</feature>
<sequence>MVSKHLQTVPSINMSGCCVYGCTNRYSTGGLKFYRIPRGPRPFQSNRRRLWLQAIKRVDWNEDIIKNARVCSAHFISGNEASLDSSSPDFVPSVFMYTKQSQNPNAKMDRYHRKRRRADTAANQRVTSETPEQECSMDPEQECSMDHCPAEEDIPVPKREYDDLNLRYRGYVNLRQEFDTLRAENVKLKEELQKSTFSYTTVKCNIGQLNFLTGLTSVVFEWLITKMMGSVERIHNKLTVEDHLLIILMKLRLGLCNTDLAYRFQVSKTTISNILRSWVPAMALVLKPLIKWPMSDDAVSVSLFSRLVSTAAPGATSRSSRMSSSVNTDNRATKRHN</sequence>
<dbReference type="Pfam" id="PF13613">
    <property type="entry name" value="HTH_Tnp_4"/>
    <property type="match status" value="1"/>
</dbReference>
<keyword evidence="1" id="KW-0479">Metal-binding</keyword>
<organism evidence="8 9">
    <name type="scientific">Dissostichus mawsoni</name>
    <name type="common">Antarctic cod</name>
    <dbReference type="NCBI Taxonomy" id="36200"/>
    <lineage>
        <taxon>Eukaryota</taxon>
        <taxon>Metazoa</taxon>
        <taxon>Chordata</taxon>
        <taxon>Craniata</taxon>
        <taxon>Vertebrata</taxon>
        <taxon>Euteleostomi</taxon>
        <taxon>Actinopterygii</taxon>
        <taxon>Neopterygii</taxon>
        <taxon>Teleostei</taxon>
        <taxon>Neoteleostei</taxon>
        <taxon>Acanthomorphata</taxon>
        <taxon>Eupercaria</taxon>
        <taxon>Perciformes</taxon>
        <taxon>Notothenioidei</taxon>
        <taxon>Nototheniidae</taxon>
        <taxon>Dissostichus</taxon>
    </lineage>
</organism>
<evidence type="ECO:0000259" key="7">
    <source>
        <dbReference type="PROSITE" id="PS50950"/>
    </source>
</evidence>
<reference evidence="8 9" key="1">
    <citation type="submission" date="2020-03" db="EMBL/GenBank/DDBJ databases">
        <title>Dissostichus mawsoni Genome sequencing and assembly.</title>
        <authorList>
            <person name="Park H."/>
        </authorList>
    </citation>
    <scope>NUCLEOTIDE SEQUENCE [LARGE SCALE GENOMIC DNA]</scope>
    <source>
        <strain evidence="8">DM0001</strain>
        <tissue evidence="8">Muscle</tissue>
    </source>
</reference>
<name>A0A7J5XW65_DISMA</name>
<evidence type="ECO:0000256" key="3">
    <source>
        <dbReference type="ARBA" id="ARBA00022833"/>
    </source>
</evidence>
<protein>
    <recommendedName>
        <fullName evidence="7">THAP-type domain-containing protein</fullName>
    </recommendedName>
</protein>
<evidence type="ECO:0000256" key="5">
    <source>
        <dbReference type="PROSITE-ProRule" id="PRU00309"/>
    </source>
</evidence>
<dbReference type="EMBL" id="JAAKFY010000021">
    <property type="protein sequence ID" value="KAF3840358.1"/>
    <property type="molecule type" value="Genomic_DNA"/>
</dbReference>